<dbReference type="GO" id="GO:0032981">
    <property type="term" value="P:mitochondrial respiratory chain complex I assembly"/>
    <property type="evidence" value="ECO:0007669"/>
    <property type="project" value="TreeGrafter"/>
</dbReference>
<keyword evidence="12" id="KW-0472">Membrane</keyword>
<dbReference type="GO" id="GO:0005758">
    <property type="term" value="C:mitochondrial intermembrane space"/>
    <property type="evidence" value="ECO:0007669"/>
    <property type="project" value="UniProtKB-SubCell"/>
</dbReference>
<evidence type="ECO:0000256" key="12">
    <source>
        <dbReference type="ARBA" id="ARBA00023136"/>
    </source>
</evidence>
<comment type="subunit">
    <text evidence="5">Mammalian complex I is composed of 45 different subunits. This is a component of the iron-sulfur (IP) fragment of the enzyme.</text>
</comment>
<dbReference type="STRING" id="1353952.A0A165IQD9"/>
<gene>
    <name evidence="17" type="ORF">CALCODRAFT_70097</name>
</gene>
<evidence type="ECO:0000256" key="13">
    <source>
        <dbReference type="ARBA" id="ARBA00023157"/>
    </source>
</evidence>
<dbReference type="EMBL" id="KV423927">
    <property type="protein sequence ID" value="KZT60866.1"/>
    <property type="molecule type" value="Genomic_DNA"/>
</dbReference>
<comment type="similarity">
    <text evidence="4">Belongs to the complex I NDUFS5 subunit family.</text>
</comment>
<dbReference type="CDD" id="cd24141">
    <property type="entry name" value="NDUFS5-like"/>
    <property type="match status" value="1"/>
</dbReference>
<evidence type="ECO:0000256" key="1">
    <source>
        <dbReference type="ARBA" id="ARBA00003195"/>
    </source>
</evidence>
<dbReference type="AlphaFoldDB" id="A0A165IQD9"/>
<keyword evidence="13 16" id="KW-1015">Disulfide bond</keyword>
<dbReference type="GO" id="GO:0005743">
    <property type="term" value="C:mitochondrial inner membrane"/>
    <property type="evidence" value="ECO:0007669"/>
    <property type="project" value="UniProtKB-SubCell"/>
</dbReference>
<organism evidence="17 18">
    <name type="scientific">Calocera cornea HHB12733</name>
    <dbReference type="NCBI Taxonomy" id="1353952"/>
    <lineage>
        <taxon>Eukaryota</taxon>
        <taxon>Fungi</taxon>
        <taxon>Dikarya</taxon>
        <taxon>Basidiomycota</taxon>
        <taxon>Agaricomycotina</taxon>
        <taxon>Dacrymycetes</taxon>
        <taxon>Dacrymycetales</taxon>
        <taxon>Dacrymycetaceae</taxon>
        <taxon>Calocera</taxon>
    </lineage>
</organism>
<keyword evidence="11" id="KW-0496">Mitochondrion</keyword>
<evidence type="ECO:0000256" key="9">
    <source>
        <dbReference type="ARBA" id="ARBA00022792"/>
    </source>
</evidence>
<evidence type="ECO:0000256" key="8">
    <source>
        <dbReference type="ARBA" id="ARBA00022660"/>
    </source>
</evidence>
<evidence type="ECO:0000256" key="16">
    <source>
        <dbReference type="PIRSR" id="PIRSR619342-50"/>
    </source>
</evidence>
<protein>
    <recommendedName>
        <fullName evidence="6">NADH dehydrogenase [ubiquinone] iron-sulfur protein 5</fullName>
    </recommendedName>
    <alternativeName>
        <fullName evidence="14">Complex I-15 kDa</fullName>
    </alternativeName>
    <alternativeName>
        <fullName evidence="15">NADH-ubiquinone oxidoreductase 15 kDa subunit</fullName>
    </alternativeName>
</protein>
<evidence type="ECO:0000256" key="7">
    <source>
        <dbReference type="ARBA" id="ARBA00022448"/>
    </source>
</evidence>
<evidence type="ECO:0000313" key="17">
    <source>
        <dbReference type="EMBL" id="KZT60866.1"/>
    </source>
</evidence>
<comment type="function">
    <text evidence="1">Accessory subunit of the mitochondrial membrane respiratory chain NADH dehydrogenase (Complex I), that is believed not to be involved in catalysis. Complex I functions in the transfer of electrons from NADH to the respiratory chain. The immediate electron acceptor for the enzyme is believed to be ubiquinone.</text>
</comment>
<dbReference type="InParanoid" id="A0A165IQD9"/>
<evidence type="ECO:0000313" key="18">
    <source>
        <dbReference type="Proteomes" id="UP000076842"/>
    </source>
</evidence>
<keyword evidence="18" id="KW-1185">Reference proteome</keyword>
<keyword evidence="10" id="KW-0249">Electron transport</keyword>
<dbReference type="PANTHER" id="PTHR15224:SF1">
    <property type="entry name" value="NADH DEHYDROGENASE [UBIQUINONE] IRON-SULFUR PROTEIN 5"/>
    <property type="match status" value="1"/>
</dbReference>
<evidence type="ECO:0000256" key="6">
    <source>
        <dbReference type="ARBA" id="ARBA00013482"/>
    </source>
</evidence>
<evidence type="ECO:0000256" key="5">
    <source>
        <dbReference type="ARBA" id="ARBA00011261"/>
    </source>
</evidence>
<evidence type="ECO:0000256" key="3">
    <source>
        <dbReference type="ARBA" id="ARBA00004637"/>
    </source>
</evidence>
<feature type="disulfide bond" evidence="16">
    <location>
        <begin position="24"/>
        <end position="34"/>
    </location>
</feature>
<evidence type="ECO:0000256" key="4">
    <source>
        <dbReference type="ARBA" id="ARBA00007372"/>
    </source>
</evidence>
<comment type="subcellular location">
    <subcellularLocation>
        <location evidence="3">Mitochondrion inner membrane</location>
        <topology evidence="3">Peripheral membrane protein</topology>
    </subcellularLocation>
    <subcellularLocation>
        <location evidence="2">Mitochondrion intermembrane space</location>
    </subcellularLocation>
</comment>
<accession>A0A165IQD9</accession>
<evidence type="ECO:0000256" key="10">
    <source>
        <dbReference type="ARBA" id="ARBA00022982"/>
    </source>
</evidence>
<name>A0A165IQD9_9BASI</name>
<sequence>MASGFSYSGGPSRCFPFWQEFAKCYAEADYPSQCLLKKEDYVECLHHTQEKTRAKILRYNALKKQQREAAEGKKEADVKATSQPIAVGLIKGTGVPSSPGEAVAP</sequence>
<keyword evidence="9" id="KW-0999">Mitochondrion inner membrane</keyword>
<dbReference type="InterPro" id="IPR019342">
    <property type="entry name" value="NADH_UbQ_OxRdtase_FeS-su5"/>
</dbReference>
<evidence type="ECO:0000256" key="11">
    <source>
        <dbReference type="ARBA" id="ARBA00023128"/>
    </source>
</evidence>
<dbReference type="OrthoDB" id="9992197at2759"/>
<keyword evidence="8" id="KW-0679">Respiratory chain</keyword>
<feature type="disulfide bond" evidence="16">
    <location>
        <begin position="14"/>
        <end position="44"/>
    </location>
</feature>
<keyword evidence="7" id="KW-0813">Transport</keyword>
<dbReference type="Proteomes" id="UP000076842">
    <property type="component" value="Unassembled WGS sequence"/>
</dbReference>
<dbReference type="PANTHER" id="PTHR15224">
    <property type="entry name" value="NADH DEHYDROGENASE [UBIQUINONE] IRON-SULFUR PROTEIN 5"/>
    <property type="match status" value="1"/>
</dbReference>
<evidence type="ECO:0000256" key="2">
    <source>
        <dbReference type="ARBA" id="ARBA00004569"/>
    </source>
</evidence>
<evidence type="ECO:0000256" key="15">
    <source>
        <dbReference type="ARBA" id="ARBA00032739"/>
    </source>
</evidence>
<proteinExistence type="inferred from homology"/>
<reference evidence="17 18" key="1">
    <citation type="journal article" date="2016" name="Mol. Biol. Evol.">
        <title>Comparative Genomics of Early-Diverging Mushroom-Forming Fungi Provides Insights into the Origins of Lignocellulose Decay Capabilities.</title>
        <authorList>
            <person name="Nagy L.G."/>
            <person name="Riley R."/>
            <person name="Tritt A."/>
            <person name="Adam C."/>
            <person name="Daum C."/>
            <person name="Floudas D."/>
            <person name="Sun H."/>
            <person name="Yadav J.S."/>
            <person name="Pangilinan J."/>
            <person name="Larsson K.H."/>
            <person name="Matsuura K."/>
            <person name="Barry K."/>
            <person name="Labutti K."/>
            <person name="Kuo R."/>
            <person name="Ohm R.A."/>
            <person name="Bhattacharya S.S."/>
            <person name="Shirouzu T."/>
            <person name="Yoshinaga Y."/>
            <person name="Martin F.M."/>
            <person name="Grigoriev I.V."/>
            <person name="Hibbett D.S."/>
        </authorList>
    </citation>
    <scope>NUCLEOTIDE SEQUENCE [LARGE SCALE GENOMIC DNA]</scope>
    <source>
        <strain evidence="17 18">HHB12733</strain>
    </source>
</reference>
<evidence type="ECO:0000256" key="14">
    <source>
        <dbReference type="ARBA" id="ARBA00031222"/>
    </source>
</evidence>